<accession>A0ABT0CU49</accession>
<reference evidence="2 3" key="1">
    <citation type="submission" date="2022-02" db="EMBL/GenBank/DDBJ databases">
        <title>Shinella B3.7 sp. nov., isolated from Sediment (Zhairuo Island).</title>
        <authorList>
            <person name="Chen G."/>
        </authorList>
    </citation>
    <scope>NUCLEOTIDE SEQUENCE [LARGE SCALE GENOMIC DNA]</scope>
    <source>
        <strain evidence="2 3">B3.7</strain>
        <plasmid evidence="2">unnamed</plasmid>
    </source>
</reference>
<dbReference type="PANTHER" id="PTHR46889">
    <property type="entry name" value="TRANSPOSASE INSF FOR INSERTION SEQUENCE IS3B-RELATED"/>
    <property type="match status" value="1"/>
</dbReference>
<evidence type="ECO:0000259" key="1">
    <source>
        <dbReference type="PROSITE" id="PS50994"/>
    </source>
</evidence>
<dbReference type="RefSeq" id="WP_241605966.1">
    <property type="nucleotide sequence ID" value="NZ_JAKVIN010000020.1"/>
</dbReference>
<geneLocation type="plasmid" evidence="2">
    <name>unnamed</name>
</geneLocation>
<dbReference type="PROSITE" id="PS50994">
    <property type="entry name" value="INTEGRASE"/>
    <property type="match status" value="1"/>
</dbReference>
<dbReference type="InterPro" id="IPR050900">
    <property type="entry name" value="Transposase_IS3/IS150/IS904"/>
</dbReference>
<dbReference type="InterPro" id="IPR012337">
    <property type="entry name" value="RNaseH-like_sf"/>
</dbReference>
<dbReference type="InterPro" id="IPR025948">
    <property type="entry name" value="HTH-like_dom"/>
</dbReference>
<dbReference type="InterPro" id="IPR048020">
    <property type="entry name" value="Transpos_IS3"/>
</dbReference>
<name>A0ABT0CU49_9HYPH</name>
<organism evidence="2 3">
    <name type="scientific">Shinella sedimenti</name>
    <dbReference type="NCBI Taxonomy" id="2919913"/>
    <lineage>
        <taxon>Bacteria</taxon>
        <taxon>Pseudomonadati</taxon>
        <taxon>Pseudomonadota</taxon>
        <taxon>Alphaproteobacteria</taxon>
        <taxon>Hyphomicrobiales</taxon>
        <taxon>Rhizobiaceae</taxon>
        <taxon>Shinella</taxon>
    </lineage>
</organism>
<protein>
    <submittedName>
        <fullName evidence="2">IS3 family transposase</fullName>
    </submittedName>
</protein>
<dbReference type="NCBIfam" id="NF033516">
    <property type="entry name" value="transpos_IS3"/>
    <property type="match status" value="1"/>
</dbReference>
<dbReference type="Gene3D" id="3.30.420.10">
    <property type="entry name" value="Ribonuclease H-like superfamily/Ribonuclease H"/>
    <property type="match status" value="1"/>
</dbReference>
<dbReference type="SUPFAM" id="SSF53098">
    <property type="entry name" value="Ribonuclease H-like"/>
    <property type="match status" value="1"/>
</dbReference>
<dbReference type="InterPro" id="IPR001584">
    <property type="entry name" value="Integrase_cat-core"/>
</dbReference>
<keyword evidence="3" id="KW-1185">Reference proteome</keyword>
<dbReference type="Proteomes" id="UP001201844">
    <property type="component" value="Unassembled WGS sequence"/>
</dbReference>
<dbReference type="InterPro" id="IPR036397">
    <property type="entry name" value="RNaseH_sf"/>
</dbReference>
<gene>
    <name evidence="2" type="ORF">MKI86_23650</name>
</gene>
<dbReference type="Pfam" id="PF13276">
    <property type="entry name" value="HTH_21"/>
    <property type="match status" value="1"/>
</dbReference>
<dbReference type="Pfam" id="PF13333">
    <property type="entry name" value="rve_2"/>
    <property type="match status" value="1"/>
</dbReference>
<feature type="domain" description="Integrase catalytic" evidence="1">
    <location>
        <begin position="111"/>
        <end position="273"/>
    </location>
</feature>
<dbReference type="EMBL" id="JAKVIN010000020">
    <property type="protein sequence ID" value="MCJ8152125.1"/>
    <property type="molecule type" value="Genomic_DNA"/>
</dbReference>
<evidence type="ECO:0000313" key="2">
    <source>
        <dbReference type="EMBL" id="MCJ8152125.1"/>
    </source>
</evidence>
<dbReference type="Pfam" id="PF00665">
    <property type="entry name" value="rve"/>
    <property type="match status" value="1"/>
</dbReference>
<comment type="caution">
    <text evidence="2">The sequence shown here is derived from an EMBL/GenBank/DDBJ whole genome shotgun (WGS) entry which is preliminary data.</text>
</comment>
<evidence type="ECO:0000313" key="3">
    <source>
        <dbReference type="Proteomes" id="UP001201844"/>
    </source>
</evidence>
<keyword evidence="2" id="KW-0614">Plasmid</keyword>
<dbReference type="PANTHER" id="PTHR46889:SF7">
    <property type="entry name" value="TRANSPOSASE FOR INSERTION SEQUENCE ELEMENT IS904"/>
    <property type="match status" value="1"/>
</dbReference>
<proteinExistence type="predicted"/>
<sequence>MRHHRPCGISVAEGCRLMEIARSTYYDLPERPADDTAIVEAMFAICDEFEFYGYRRVGAALRQQGLVVNHKKIRRLMREHDLRPKIRRRFIATTDSDHDGPIFPNLAKDIIPSGPNQLWASDITYVSLPTRFIHVAIILDAWSRLIVGYAIGHSIDARLTVAALKTAIDRRNPPPGVVHHSDRGSQYAAELYRDTLVANGLIGSMGRRGNPYDNAKAESFMKTLKVEAVYPMAFETFEDITEHLPHFIEEVYNKRRLHSALGYLSPQQFEDQHIRQTGKSAA</sequence>